<evidence type="ECO:0000313" key="3">
    <source>
        <dbReference type="Proteomes" id="UP000237347"/>
    </source>
</evidence>
<dbReference type="PANTHER" id="PTHR47868">
    <property type="entry name" value="OS05G0457700 PROTEIN"/>
    <property type="match status" value="1"/>
</dbReference>
<dbReference type="GO" id="GO:0005739">
    <property type="term" value="C:mitochondrion"/>
    <property type="evidence" value="ECO:0007669"/>
    <property type="project" value="TreeGrafter"/>
</dbReference>
<organism evidence="2 3">
    <name type="scientific">Quercus suber</name>
    <name type="common">Cork oak</name>
    <dbReference type="NCBI Taxonomy" id="58331"/>
    <lineage>
        <taxon>Eukaryota</taxon>
        <taxon>Viridiplantae</taxon>
        <taxon>Streptophyta</taxon>
        <taxon>Embryophyta</taxon>
        <taxon>Tracheophyta</taxon>
        <taxon>Spermatophyta</taxon>
        <taxon>Magnoliopsida</taxon>
        <taxon>eudicotyledons</taxon>
        <taxon>Gunneridae</taxon>
        <taxon>Pentapetalae</taxon>
        <taxon>rosids</taxon>
        <taxon>fabids</taxon>
        <taxon>Fagales</taxon>
        <taxon>Fagaceae</taxon>
        <taxon>Quercus</taxon>
    </lineage>
</organism>
<dbReference type="AlphaFoldDB" id="A0AAW0M882"/>
<feature type="region of interest" description="Disordered" evidence="1">
    <location>
        <begin position="1"/>
        <end position="27"/>
    </location>
</feature>
<dbReference type="Proteomes" id="UP000237347">
    <property type="component" value="Unassembled WGS sequence"/>
</dbReference>
<keyword evidence="3" id="KW-1185">Reference proteome</keyword>
<feature type="compositionally biased region" description="Gly residues" evidence="1">
    <location>
        <begin position="1"/>
        <end position="10"/>
    </location>
</feature>
<feature type="compositionally biased region" description="Basic and acidic residues" evidence="1">
    <location>
        <begin position="14"/>
        <end position="27"/>
    </location>
</feature>
<protein>
    <submittedName>
        <fullName evidence="2">Uncharacterized protein</fullName>
    </submittedName>
</protein>
<reference evidence="2 3" key="1">
    <citation type="journal article" date="2018" name="Sci. Data">
        <title>The draft genome sequence of cork oak.</title>
        <authorList>
            <person name="Ramos A.M."/>
            <person name="Usie A."/>
            <person name="Barbosa P."/>
            <person name="Barros P.M."/>
            <person name="Capote T."/>
            <person name="Chaves I."/>
            <person name="Simoes F."/>
            <person name="Abreu I."/>
            <person name="Carrasquinho I."/>
            <person name="Faro C."/>
            <person name="Guimaraes J.B."/>
            <person name="Mendonca D."/>
            <person name="Nobrega F."/>
            <person name="Rodrigues L."/>
            <person name="Saibo N.J.M."/>
            <person name="Varela M.C."/>
            <person name="Egas C."/>
            <person name="Matos J."/>
            <person name="Miguel C.M."/>
            <person name="Oliveira M.M."/>
            <person name="Ricardo C.P."/>
            <person name="Goncalves S."/>
        </authorList>
    </citation>
    <scope>NUCLEOTIDE SEQUENCE [LARGE SCALE GENOMIC DNA]</scope>
    <source>
        <strain evidence="3">cv. HL8</strain>
    </source>
</reference>
<evidence type="ECO:0000313" key="2">
    <source>
        <dbReference type="EMBL" id="KAK7859790.1"/>
    </source>
</evidence>
<gene>
    <name evidence="2" type="ORF">CFP56_002123</name>
</gene>
<proteinExistence type="predicted"/>
<evidence type="ECO:0000256" key="1">
    <source>
        <dbReference type="SAM" id="MobiDB-lite"/>
    </source>
</evidence>
<accession>A0AAW0M882</accession>
<name>A0AAW0M882_QUESU</name>
<sequence>MGGSNGGAGGSRELSCDANHDTETKAGRSDVVALARGGYAEALCVQQNRKVQGEKMRSWAEVAWPNRRLSLAEALEISDPSSKVPVIDARICRSL</sequence>
<comment type="caution">
    <text evidence="2">The sequence shown here is derived from an EMBL/GenBank/DDBJ whole genome shotgun (WGS) entry which is preliminary data.</text>
</comment>
<dbReference type="PANTHER" id="PTHR47868:SF2">
    <property type="entry name" value="OS05G0457700 PROTEIN"/>
    <property type="match status" value="1"/>
</dbReference>
<dbReference type="EMBL" id="PKMF04000010">
    <property type="protein sequence ID" value="KAK7859790.1"/>
    <property type="molecule type" value="Genomic_DNA"/>
</dbReference>